<dbReference type="GO" id="GO:0009426">
    <property type="term" value="C:bacterial-type flagellum basal body, distal rod"/>
    <property type="evidence" value="ECO:0007669"/>
    <property type="project" value="UniProtKB-UniRule"/>
</dbReference>
<evidence type="ECO:0000256" key="2">
    <source>
        <dbReference type="ARBA" id="ARBA00009677"/>
    </source>
</evidence>
<gene>
    <name evidence="9" type="primary">flgG</name>
    <name evidence="9" type="ORF">H663_001010</name>
</gene>
<dbReference type="NCBIfam" id="TIGR03506">
    <property type="entry name" value="FlgEFG_subfam"/>
    <property type="match status" value="2"/>
</dbReference>
<evidence type="ECO:0000256" key="5">
    <source>
        <dbReference type="RuleBase" id="RU362116"/>
    </source>
</evidence>
<dbReference type="AlphaFoldDB" id="A0A2T7UIX2"/>
<comment type="subunit">
    <text evidence="4 5">The basal body constitutes a major portion of the flagellar organelle and consists of four rings (L,P,S, and M) mounted on a central rod. The rod consists of about 26 subunits of FlgG in the distal portion, and FlgB, FlgC and FlgF are thought to build up the proximal portion of the rod with about 6 subunits each.</text>
</comment>
<dbReference type="Pfam" id="PF22692">
    <property type="entry name" value="LlgE_F_G_D1"/>
    <property type="match status" value="1"/>
</dbReference>
<dbReference type="InterPro" id="IPR012834">
    <property type="entry name" value="FlgG_G_neg"/>
</dbReference>
<reference evidence="9" key="1">
    <citation type="submission" date="2017-04" db="EMBL/GenBank/DDBJ databases">
        <title>Unexpected and diverse lifestyles within the genus Limnohabitans.</title>
        <authorList>
            <person name="Kasalicky V."/>
            <person name="Mehrshad M."/>
            <person name="Andrei S.-A."/>
            <person name="Salcher M."/>
            <person name="Kratochvilova H."/>
            <person name="Simek K."/>
            <person name="Ghai R."/>
        </authorList>
    </citation>
    <scope>NUCLEOTIDE SEQUENCE [LARGE SCALE GENOMIC DNA]</scope>
    <source>
        <strain evidence="9">II-D5</strain>
    </source>
</reference>
<dbReference type="STRING" id="1293045.H663_15265"/>
<feature type="domain" description="Flagellar basal body rod protein N-terminal" evidence="6">
    <location>
        <begin position="7"/>
        <end position="35"/>
    </location>
</feature>
<keyword evidence="10" id="KW-1185">Reference proteome</keyword>
<dbReference type="PANTHER" id="PTHR30435:SF19">
    <property type="entry name" value="FLAGELLAR BASAL-BODY ROD PROTEIN FLGG"/>
    <property type="match status" value="1"/>
</dbReference>
<dbReference type="Proteomes" id="UP000037507">
    <property type="component" value="Unassembled WGS sequence"/>
</dbReference>
<dbReference type="InterPro" id="IPR019776">
    <property type="entry name" value="Flagellar_basal_body_rod_CS"/>
</dbReference>
<dbReference type="InterPro" id="IPR001444">
    <property type="entry name" value="Flag_bb_rod_N"/>
</dbReference>
<dbReference type="GO" id="GO:0071978">
    <property type="term" value="P:bacterial-type flagellum-dependent swarming motility"/>
    <property type="evidence" value="ECO:0007669"/>
    <property type="project" value="TreeGrafter"/>
</dbReference>
<comment type="subcellular location">
    <subcellularLocation>
        <location evidence="1 5">Bacterial flagellum basal body</location>
    </subcellularLocation>
</comment>
<feature type="domain" description="Flagellar hook protein FlgE/F/G-like D1" evidence="8">
    <location>
        <begin position="96"/>
        <end position="159"/>
    </location>
</feature>
<evidence type="ECO:0000259" key="6">
    <source>
        <dbReference type="Pfam" id="PF00460"/>
    </source>
</evidence>
<evidence type="ECO:0000313" key="10">
    <source>
        <dbReference type="Proteomes" id="UP000037507"/>
    </source>
</evidence>
<evidence type="ECO:0000313" key="9">
    <source>
        <dbReference type="EMBL" id="PVE44629.1"/>
    </source>
</evidence>
<dbReference type="InterPro" id="IPR020013">
    <property type="entry name" value="Flagellar_FlgE/F/G"/>
</dbReference>
<accession>A0A2T7UIX2</accession>
<feature type="domain" description="Flagellar basal-body/hook protein C-terminal" evidence="7">
    <location>
        <begin position="215"/>
        <end position="260"/>
    </location>
</feature>
<comment type="caution">
    <text evidence="9">The sequence shown here is derived from an EMBL/GenBank/DDBJ whole genome shotgun (WGS) entry which is preliminary data.</text>
</comment>
<dbReference type="InterPro" id="IPR010930">
    <property type="entry name" value="Flg_bb/hook_C_dom"/>
</dbReference>
<dbReference type="OrthoDB" id="9804559at2"/>
<dbReference type="EMBL" id="LFYT02000001">
    <property type="protein sequence ID" value="PVE44629.1"/>
    <property type="molecule type" value="Genomic_DNA"/>
</dbReference>
<evidence type="ECO:0000256" key="4">
    <source>
        <dbReference type="ARBA" id="ARBA00025933"/>
    </source>
</evidence>
<dbReference type="InterPro" id="IPR037925">
    <property type="entry name" value="FlgE/F/G-like"/>
</dbReference>
<keyword evidence="9" id="KW-0282">Flagellum</keyword>
<comment type="similarity">
    <text evidence="2 5">Belongs to the flagella basal body rod proteins family.</text>
</comment>
<dbReference type="NCBIfam" id="TIGR02488">
    <property type="entry name" value="flgG_G_neg"/>
    <property type="match status" value="1"/>
</dbReference>
<dbReference type="InterPro" id="IPR053967">
    <property type="entry name" value="LlgE_F_G-like_D1"/>
</dbReference>
<organism evidence="9 10">
    <name type="scientific">Limnohabitans planktonicus II-D5</name>
    <dbReference type="NCBI Taxonomy" id="1293045"/>
    <lineage>
        <taxon>Bacteria</taxon>
        <taxon>Pseudomonadati</taxon>
        <taxon>Pseudomonadota</taxon>
        <taxon>Betaproteobacteria</taxon>
        <taxon>Burkholderiales</taxon>
        <taxon>Comamonadaceae</taxon>
        <taxon>Limnohabitans</taxon>
    </lineage>
</organism>
<dbReference type="InterPro" id="IPR012836">
    <property type="entry name" value="FlgF"/>
</dbReference>
<evidence type="ECO:0000259" key="8">
    <source>
        <dbReference type="Pfam" id="PF22692"/>
    </source>
</evidence>
<dbReference type="SUPFAM" id="SSF117143">
    <property type="entry name" value="Flagellar hook protein flgE"/>
    <property type="match status" value="1"/>
</dbReference>
<comment type="subunit">
    <text evidence="5">The basal body constitutes a major portion of the flagellar organelle and consists of five rings (E,L,P,S, and M) mounted on a central rod. The rod consists of about 26 subunits of FlgG in the distal portion, and FlgB, FlgC and FlgF are thought to build up the proximal portion of the rod with about 6 subunits each.</text>
</comment>
<evidence type="ECO:0000259" key="7">
    <source>
        <dbReference type="Pfam" id="PF06429"/>
    </source>
</evidence>
<evidence type="ECO:0000256" key="3">
    <source>
        <dbReference type="ARBA" id="ARBA00023143"/>
    </source>
</evidence>
<proteinExistence type="inferred from homology"/>
<dbReference type="PROSITE" id="PS00588">
    <property type="entry name" value="FLAGELLA_BB_ROD"/>
    <property type="match status" value="1"/>
</dbReference>
<keyword evidence="9" id="KW-0969">Cilium</keyword>
<evidence type="ECO:0000256" key="1">
    <source>
        <dbReference type="ARBA" id="ARBA00004117"/>
    </source>
</evidence>
<dbReference type="Pfam" id="PF06429">
    <property type="entry name" value="Flg_bbr_C"/>
    <property type="match status" value="1"/>
</dbReference>
<dbReference type="NCBIfam" id="TIGR02490">
    <property type="entry name" value="flgF"/>
    <property type="match status" value="1"/>
</dbReference>
<sequence>MINALWIAKTGMQAQQNQLDIISNNLANVSTNGYKRANAIFEDLMYQNMRQVGASSSQQSQLPTGLQVGLGVRTVATQRSFTQGSLQQTGNNMDLAINGQGFFQITLPDGTNAYTRDGAFQVDPSGRLVTSSGFALSDNITIPANAKGVTISADGVVSVTQPNSAAVVNVGTINLVGFMNPAGLEPRGQNLYSESASSGAPVAGAAGTNGLGSVMQGYVEGSNVNVVQELVAMIQTQRSYEMNSKAIQTADQMLQKLGQLG</sequence>
<name>A0A2T7UIX2_9BURK</name>
<protein>
    <recommendedName>
        <fullName evidence="5">Flagellar basal-body rod protein FlgF</fullName>
    </recommendedName>
    <alternativeName>
        <fullName evidence="5">Distal rod protein</fullName>
    </alternativeName>
    <alternativeName>
        <fullName evidence="5">Flagellar basal-body rod protein FlgG</fullName>
    </alternativeName>
</protein>
<keyword evidence="9" id="KW-0966">Cell projection</keyword>
<dbReference type="Pfam" id="PF00460">
    <property type="entry name" value="Flg_bb_rod"/>
    <property type="match status" value="1"/>
</dbReference>
<keyword evidence="3 5" id="KW-0975">Bacterial flagellum</keyword>
<dbReference type="RefSeq" id="WP_053174663.1">
    <property type="nucleotide sequence ID" value="NZ_LFYT02000001.1"/>
</dbReference>
<dbReference type="PANTHER" id="PTHR30435">
    <property type="entry name" value="FLAGELLAR PROTEIN"/>
    <property type="match status" value="1"/>
</dbReference>